<dbReference type="Gene3D" id="1.10.1200.10">
    <property type="entry name" value="ACP-like"/>
    <property type="match status" value="6"/>
</dbReference>
<comment type="caution">
    <text evidence="6">The sequence shown here is derived from an EMBL/GenBank/DDBJ whole genome shotgun (WGS) entry which is preliminary data.</text>
</comment>
<keyword evidence="2" id="KW-0597">Phosphoprotein</keyword>
<dbReference type="PANTHER" id="PTHR45527">
    <property type="entry name" value="NONRIBOSOMAL PEPTIDE SYNTHETASE"/>
    <property type="match status" value="1"/>
</dbReference>
<dbReference type="InterPro" id="IPR006162">
    <property type="entry name" value="Ppantetheine_attach_site"/>
</dbReference>
<dbReference type="Gene3D" id="3.40.50.12780">
    <property type="entry name" value="N-terminal domain of ligase-like"/>
    <property type="match status" value="6"/>
</dbReference>
<feature type="domain" description="Carrier" evidence="5">
    <location>
        <begin position="4178"/>
        <end position="4254"/>
    </location>
</feature>
<feature type="domain" description="Carrier" evidence="5">
    <location>
        <begin position="1454"/>
        <end position="1528"/>
    </location>
</feature>
<dbReference type="Pfam" id="PF00550">
    <property type="entry name" value="PP-binding"/>
    <property type="match status" value="6"/>
</dbReference>
<dbReference type="InterPro" id="IPR023213">
    <property type="entry name" value="CAT-like_dom_sf"/>
</dbReference>
<dbReference type="CDD" id="cd19535">
    <property type="entry name" value="Cyc_NRPS"/>
    <property type="match status" value="2"/>
</dbReference>
<evidence type="ECO:0000256" key="1">
    <source>
        <dbReference type="ARBA" id="ARBA00022450"/>
    </source>
</evidence>
<feature type="domain" description="Carrier" evidence="5">
    <location>
        <begin position="333"/>
        <end position="415"/>
    </location>
</feature>
<feature type="domain" description="Carrier" evidence="5">
    <location>
        <begin position="5725"/>
        <end position="5802"/>
    </location>
</feature>
<reference evidence="6 7" key="1">
    <citation type="journal article" date="2012" name="Plant Cell">
        <title>Genome comparison of barley and maize smut fungi reveals targeted loss of RNA silencing components and species-specific presence of transposable elements.</title>
        <authorList>
            <person name="Laurie J.D."/>
            <person name="Ali S."/>
            <person name="Linning R."/>
            <person name="Mannhaupt G."/>
            <person name="Wong P."/>
            <person name="Gueldener U."/>
            <person name="Muensterkoetter M."/>
            <person name="Moore R."/>
            <person name="Kahmann R."/>
            <person name="Bakkeren G."/>
            <person name="Schirawski J."/>
        </authorList>
    </citation>
    <scope>NUCLEOTIDE SEQUENCE [LARGE SCALE GENOMIC DNA]</scope>
    <source>
        <strain evidence="7">Uh4875-4</strain>
    </source>
</reference>
<dbReference type="EMBL" id="CAGI01000133">
    <property type="protein sequence ID" value="CCF48355.1"/>
    <property type="molecule type" value="Genomic_DNA"/>
</dbReference>
<dbReference type="Gene3D" id="3.40.109.10">
    <property type="entry name" value="NADH Oxidase"/>
    <property type="match status" value="2"/>
</dbReference>
<dbReference type="Gene3D" id="3.30.300.30">
    <property type="match status" value="7"/>
</dbReference>
<dbReference type="eggNOG" id="KOG1178">
    <property type="taxonomic scope" value="Eukaryota"/>
</dbReference>
<dbReference type="NCBIfam" id="NF003417">
    <property type="entry name" value="PRK04813.1"/>
    <property type="match status" value="8"/>
</dbReference>
<dbReference type="GO" id="GO:0016491">
    <property type="term" value="F:oxidoreductase activity"/>
    <property type="evidence" value="ECO:0007669"/>
    <property type="project" value="InterPro"/>
</dbReference>
<dbReference type="InterPro" id="IPR045851">
    <property type="entry name" value="AMP-bd_C_sf"/>
</dbReference>
<feature type="domain" description="Carrier" evidence="5">
    <location>
        <begin position="3019"/>
        <end position="3097"/>
    </location>
</feature>
<dbReference type="Gene3D" id="3.30.559.10">
    <property type="entry name" value="Chloramphenicol acetyltransferase-like domain"/>
    <property type="match status" value="5"/>
</dbReference>
<dbReference type="GO" id="GO:0016874">
    <property type="term" value="F:ligase activity"/>
    <property type="evidence" value="ECO:0007669"/>
    <property type="project" value="UniProtKB-KW"/>
</dbReference>
<dbReference type="GO" id="GO:0031177">
    <property type="term" value="F:phosphopantetheine binding"/>
    <property type="evidence" value="ECO:0007669"/>
    <property type="project" value="InterPro"/>
</dbReference>
<dbReference type="PROSITE" id="PS00455">
    <property type="entry name" value="AMP_BINDING"/>
    <property type="match status" value="3"/>
</dbReference>
<dbReference type="GO" id="GO:0043041">
    <property type="term" value="P:amino acid activation for nonribosomal peptide biosynthetic process"/>
    <property type="evidence" value="ECO:0007669"/>
    <property type="project" value="TreeGrafter"/>
</dbReference>
<dbReference type="InterPro" id="IPR001242">
    <property type="entry name" value="Condensation_dom"/>
</dbReference>
<proteinExistence type="predicted"/>
<dbReference type="SUPFAM" id="SSF52777">
    <property type="entry name" value="CoA-dependent acyltransferases"/>
    <property type="match status" value="10"/>
</dbReference>
<dbReference type="STRING" id="1128400.I2FN62"/>
<dbReference type="Gene3D" id="3.30.559.30">
    <property type="entry name" value="Nonribosomal peptide synthetase, condensation domain"/>
    <property type="match status" value="5"/>
</dbReference>
<dbReference type="SUPFAM" id="SSF56801">
    <property type="entry name" value="Acetyl-CoA synthetase-like"/>
    <property type="match status" value="6"/>
</dbReference>
<sequence>MSTFRATHTAAPNFALDLAARKYDGAPLDLSALRCVVLGAEPIRKTSLQRFHSCFGPSGFSLSAYKPAYGLAEATLGLSFYPHQAKSIEDLVGLDDAVLCGPPCVGVTMRIVDPNTGADVTDAGQEGEIWVASPSVSSAYHNLDEASRETFHNHLNGYPHLRFLRTGDMGKLWQAPGKDGIVSGGQPQLMVTGRLKDIFIIHGRNVYPQDIEELVWTTWPDVFKAGSVAVFAASHHKAIESGDGNNSTSDPSVVLCAEVRKTILSRSERNKTLASVLQQIPALMLSSMGIMLDHIVLTEPGQIPRTTSGKIRRKQAKALYEDGKIKVVLDDSNPRSSWLKTVVDAISGIPNVPVDLMQNIDSLANRSLTEVGCDSLMLFKIASHLSEEFNVDIQVSDLVNTQSLENLASLFIAARGSRCRPSNKYIGEPLNDFVPTRDQKRLYLESAQSVQHSLAYHISHSMQLDSPTKISVDQLRKAIYHVAATNDSLRTTFTVNSKGEPMAKVLPISKLPTQLVRVLLQPEADDEDEDEAEAESHQAAMSYVQRWARDSLDLSKTAFETVIIPISDRRVLFGFKIHHIVFDGFSAALLAQRIVAAYMNETGSEVSNCSPSPQFSLLANDLDGKDVEDEERIPVDAFWRSVHRESPKAFIRHPRRHTATENQDGLVTLNLSAATSRGIYQLARAAGCSSFVYLLTAFMQLLSDFEMQDDFLVASPVTKRSDTCVRSMIGFLVNTMLIRAPAFGDTRDRRASLSFVSRQVQSYISDPEFDFAAVLRHIQNATSMDVEKEVAPAANPLFLWFNMHEFALEAELQTSELTVTRSKPLWSGVAKFPLGLELFPQADGSIECVWEYQGGAYLEEEVNQLASAFGDMLELTANHDGSVGSWLHAKDSTSLRALQIAGPDVKTGADDTCDLVSLFRTSVQQFSTRVAIEDSVDHRTYTYSDVDRRTDHLASLIRTLLAAQVDQQSTRHVMLALERGPHLTIAILAVIKAGAAYVPLDLSNPAERNRYITAQVGAQLVLVDHRTESRFVEELPISHLNAESVISSDPPTSSIGPLLDKIDASLVCYVLFTSGSTGVPKGCVMTHAAVTASVRGHLLATQCPKGIRTLQFSRYTFDHSVLELFMTLHRGGTLVTAPHEELLSNLSGIVSDSMISLCVLTPTVASVLPDPQDLPWLRVLILSGEPTSLQFRKKWLAPNIKTKLFNLYGTTEGGIHQFCCRMTAEQPLTCVGHPLPGMRATILGRDQQPCPRGAVGHIWVDGPYLGQGYLDDAVTTGRYFKQLAYHGVERLTHAHDTGDLGYIDAEGNVQLVGRQDHQVKVRGQRVELGEVEAQISQVLAELQVGSTKSAVVLRSVPDLQEEVLVAFVKSEDEQVPVGTACPRAMLSLKELLQKKLPRYMIPTFFVPIETFPLTSSGKLDRKSLASMPWQSKDRRALPAASSSSLSVVSSANSAERYGTLEILLDTIGEVTGIHATPDTRLMEQGITSITAMRILAVLRTRHRLNAKINDFFEHPTIATIAASIEDRQSYIAASSLVHSFVSEERPRTALSDRSPTSTGSSARSEATLDAPHTIFGQATSFKKQPEGRYDAFPPTTLQESYLIGRRTGVDLSLASKTMIEVLLPGDFSVDRIRAAFRVLVQRHDALRLIFDTVSLQQRVLAFEEVADQIPVSIHDFTSESLSFSEREDLLQSFRDDVESLAFDPSCWPLFDVSLATFPALKIDGRNTLHLWLSLDLLIIDAKSVQTLCAELRAQLNFESEVISIDDPLKSSVASTTFRDYVVWHQNGSFDRDAYADAQAYWQEKLSTLPLAPALPMRSAGNHAIDGASVHHLAHTFSGTFWSRFVSRCKQHSLLPSAVLMTNFIDALRLWSEEPYFTVNTTLFNREYVEDDIDKVIGDFTGGILFQTPDEAAVDDKSFSKRCRRVQKQLLSDISYSQYSSISVIRDLQRYHPGSLMPIVFTCVLPPGQSAGIPGPTIAADSLEFEVISRKTQTSQVWLDFQVFPSLDGNNIELHLDYMDVFEPQVAQELFGVFAKALERTMAPDTDYVATLKPGQTTWDEVHSFAQLPSAHLQPRLKANETCDPAICANTLSLPDRNSLLTDGFIRSAEFTPERTAIEAVDGTLTYGKLARYAALGAREIDQLQRVASNTTTVEPDNVAVLLDKSCGQVASVLAVLLSGNAYVPIDTETPPQRVAAVAAGADITLVITSRTVDADKVACFDRVLYVEDFNPAACEDDIDICLSSLPLVRRRGDQLAYTIFTSGSTGKPKGVRISHHAALNTIASVIKRFGLLADDCCFGLSKLSFDLSVYDIFGTLSLGGKLALPHQDQLKDPAHWIEVMHHSSVTVWNSVPMLLQMLVAYQATDERAEGAHSALRVVLLSGDRIPVDLLRGLLARAEQTTQFYALGGATEASIWSNYHPIFAEEVATECTRPIPYGVPLANQQMFVYKSTLLGSLQETPDFVVGDLYIAGDGLAQGYTDDVQTQKTFIHHPETGLRLYRTGDVAKYLPNGLIEFVGRNDFLVKVGGNRVELQEISTAASSLQGISGIFVDVYRDQLVGFVVPTDETENKVTGMEAFSLLTDEADRKLHKVEHQHDPSLPRSARCVDAIDSITIAAPSDSQTKVARTRKSTYSFSPRSVSTDALQCLLITSLSPSHCDNGSEDVSQALASLLSVLLPVESNGSRKYRYPSAGATYSVNCLVSILNLAGHFSGIYAVDVLGSKLVLLQAHEPEKGSVDAATSIELCFWSDLAKIAPLYGNKSLEFAQLEAGYAIGAMNRELSRSSALHLETCELGIKVEPLLSSTEISLTSARLSLPRGDSTHRDEDKSSLLVSMFQRTNSDRFWLKEVSEKRYRASMLSSDEKGVFDAQSIFFHTNAPLLHSASVLITIACKDGGLHAAMTAQGLLEEAAAHGIGFTVIPFVSERFNVLFKRRDIALPQVILVGGLLPDADVDKTTVQAILPIHRLNEYLSTRLPTYMLPKKLFIIDRLPLTANGKVDRKSLLAHAEQQMDFSEEGAAVISTEMEKVVAQIWSTVLRLDRGTLTKTSSFAELGGHSLSAIKVQGLLKATLAMPDLPLKVIFANPTLSRLADALEGLGGRIDPSRPSDANAREYLHEQDNSSKEDIWEKERFDPFTLTSIQQAYFIGRDPLVELGGVATHAYQEFSIPPWLTPELLSEVISALVSHHDALRIIFEQDPVSGLLQQRVLPYEVTGPYQVVSIDVSEEDVEVGQEMVQQVRSELSHQVLDPGVWPLFDVRITKTSWENVLHISLDALIVDFYSSAILAADTLALLRAARQTSQVDATPSLQLAPLKTTFRQLVLSQLEEQTRDSVGIARSRAYWEKRAFDFPNAPELPLSRRPAQVQASIFEREEVIISRSRFAELERLARMHHVMPTTVIAHAFAEALSKYAASPRFIVNLTVFQRPLDVVDADRVVGDFTSSLLLEYDGRPVNADAPESKGGVRQALRRLNTQLVEDLSHASFSGIDMIRYLRSKEGAARQVAFPVVMTSVLNDIGASSDMTELMTMLGEQKHSISQTPQVFLDFQAVRSSSGELVLRWDYLAELFPAGMIRNMHRYFAGVVSDLCNEQGWSADFEAARRFHHHVSDDLDARTALNATSNESLLGQDQLLHTGFLRSALLTPDAMALHDAAEELSLSYVDLARHVHRTCEKMEASWKANKDANESVAVILPKGWRQVASVFAVLCSGMAYIPIEIDLPIQRITLIMEQASCAKAIISDHETEIKLKLQDHGVDVVVLNDLNLAPPGSKQTLGASDLVKSLSAKNVEPSHKAYTIFTSGTTGVPKGVVISHGAAMNTIADVIDKWSLTSHDVTFGISKLNFDLSVFDIFGPLSIGGAVVLPPANCKDPETWASLVVKHKVSIWNSVPMIVQMLIEAPNELIQQAWKSLKLVMLSGDWIPISLARKLLSLREAASDAQAAALVSLGGATEASIWSIYHIIEPEDVGPDAKSIPYGRPLANQRMHIAILDADGNWLDDAPTFATGQLFISGQGLADGYTDPVKTTGAFINHPFTGERLYKTGDLARYLGNGEIEFIGRSDTQVKIRGHRIELDEIQHYLESVPGVERAAALVESDSIVGALVMTFRGQDVPRAQPCLAQINEILALHLPRYMLVDHVIHLDALPLSANGKVDVKALSKEAQTLLASKLIAAHSDRQLQLPSTMTEVALAKIWNEILAMDGNSAIGTASCFFELGGHSLLAIRLKGAIEREFGVIVTLKELFKQPCRLGEIAQTIDQLILKMPESGKADADANFTLAHASTEDLDPYAPFPLTPIQAAYLLGRGDQLDLGGVSAHSYVEYRLPTAFVALHGASLMSRVVGRIVDQLVARHDALRLVFDIASQTQRVLRNDDVPAYSVRSIDLREESDEEVIQASIQQIRDEMEALVLDAAAWPLFDIAVTLLPKGDAVLHVSLDMLIMDFASSAILAQEFVELASSRIEDVDTRATAARTVTSSTFKYHVLAERHLRTTERFRKMEQYWKARSADFPAGPDLSRITSAEATVTPTFGRREAIIARSDFERLRNTASSFKVSLGSVLASAFAKVLFRFASHTHFAINLTLFSRQADAAQHSTVGDFTSSLLLEFDERCTPTDFLAEVLQTEERLVQDVENSAFAGVEFIRLLNAQRNGKTMYPVVMTMVLHETAFKPEVIEMFGEPIYAITQTPQVDLDFQCIRAINGDLVLRFDFLKDMFPESYIEDMHATLHAFVQRLCEADMTAWTAEDGQIPVQVPSVQETSRTVFNDTARLFNSSNVIELLHQGFLRHLQTSSSAEAVADADGKLTYGQLGVIVAALQTRLAQHQFRTPVRVAVILPKGRYQVAGCLAVLTLGFAYVPIEHDAPASRIRTVIEEAECAAAIIGFESPVLDALPDTCSVVSVRTKTDDLQSVSSGEVQDAIAQLHQSSTKVRIARDDEAYLIFTSGSTGKPKGVVIQHGAVANTINDLVARWSLTDKDTFLGLAKLSFDLSVFDIFAALTVGGKLVLPPSLDSGDVHDPQEWLSLIVEHRVSIWNSVPTMAQMLLSTRATRLRKNLASLRIMLLSGDRFPVDLAKGLLEVCPSEMALYSGGGATEASVWSVLHQVQANDVQKGNGSSLLIPYGRPMNNQTMYVLQATGKKASWRHAPSLVPGKLFIGGVGLAKGYTDAEKTEASFVDLPGLGRLYDTGDVVRFMPSGELEFLGRRDLQVKIRGHRIELEEITHRLKRVPGVDDGVVKVINGQLVGFAVPRNEMPPVEALAGFELLSDDLERLALKAHLAEAADTILEGAGQRWEVGAALVVERNEKAVRMVQDRRSHYHFDSQPPSTLEVTKAYNRALRLASSVFDLNNEVLPPDHKLSFEQVMKTMSTLIGDRKESGSYKYRYPSAGATYSVRVLLELQGVEGAEDGVYLLDQKAAKMLPISGKKPSDVIGTTSFARLIFVSHLPAIAPLYGDATPLFTRLEMGYMLGAMSIAACEHNLCFRLQQSSSDGSTHDHGLDTLLELSLEGSQYLALGSAILSPLSCPPYLAEQGFEVEMSLEVATHDGNAEHAFDIKASGGDQPSTVQAVNADWDLSKQPLVFHHNATLLQEAKSIVTITAERGPEMAAAFAQLFEEASISPSADGSVSLGWTQSPWICDDWASSFQHAFRRKPDIILLGGRVAAIGKTAADPTPQPLEVANNHLSQSLPSYMLLSSLVPVFGGIPLSGNGKVDHAKLAELANAHAASSGSTDSFEDEYPLTKQEQLIAEAWAEALDISVATIGINTTFFQLGGNSLSSIKLQNLLRQRLHIELDLKTIFRQPTIKGIDAAVTKSRAAGGASGNTEKGISSSIMLTLEGPERENDPFPLTAIQEAYLLGRSSAFALGNIATHAYLEFEAPPGMSSALLTTLIGAIVRKHDAMRLVFDFDTQTQRVLREDELPDWKVDDFDLTKESPQVVHSVRESIRDEMSHQVISPDRWPLFDIRLSRASSSESSSTADHISPAVLHVSLDMLIMDFFSSAILASDLVNAARQFNAQGHVELSQPPITFRQFVVAEHHRRMDSGANADRKYWLQREGAFPLSGPDLPLVKHLGSVDKPKFCKIEAILPRLDLASLEANAAAAGVTTSAAIATAFGRVLARYSETTNRFAINLTVFSRPAEYVGIEQVMGDFTTSILLDYNDDTRSAAHANRRSDNAETFVGRASKVNLQLLDDISHASGYSGIEFARHLRSKTGQDIVYPVVMTCVLSDFGASHSLREVRDLLGDVSYSVSQTSQVSIDFQCVRKANGDLSVRWDYLQELFHEGFIEEAHAAFVHMLRHLASHREAWTAEVSPEINLLSNENVKNRLDANSCLQMTPITESNPKMESLPSLIVGDTLLHRGFLRHMRASPERRCITDSSESISYGQLGLAVARTLPQLQQAGVVTGDRVAVLMPKSWYQAAACLATLSLGASYVPIEVTQPRVRIETILAEAGCRAVLTASGATTDLSYVRLPMIKVQPNFINATGSESTHDLADRLIQMSDSIDASQEAYVIFTSGSTGKPKGVRMSHAAAMNTINDLLGRWSCNTKDVFFQLANLSFDLSVFDLFGSLTAGAHLVLPSGRIDAGEWAYLVQKHRVTIWNSVPMHIQMVLAAIADGGSEHIESFDTSVLESVRICLLSGDKVPVDTVRTLSTHLREIDIYSGGGATEAGIWSILYPISRELADDAAFVPYGKAMQNQCWYVLNSRLEPCPTFVAGELLIGGESLALGYTDADQTEGAFLELDVDGSGKQRLYRTADFGRFLASGDIQILGRKDDQIKIRGHRVELGEIETRILEVEGVHEAAIVLSTGATPADVSLHAFVTQAREWIGDAAGQATAAGALSETEIRHHLECTLPRYMVPSSISMVEKLEVSTNGKVDRKSLASKVQQAHELYAAEQQANVTSTICMPSNALERSIQAIWAQVLKVEAETIGCDQDFFSLGGNSLSAVRVLTSIKRSYGVKVDVATILQHPTVQSVALHLVKLGVDADTDKAAPVESGGSVWTSLLSR</sequence>
<dbReference type="FunFam" id="3.30.300.30:FF:000015">
    <property type="entry name" value="Nonribosomal peptide synthase SidD"/>
    <property type="match status" value="2"/>
</dbReference>
<evidence type="ECO:0000256" key="3">
    <source>
        <dbReference type="ARBA" id="ARBA00022598"/>
    </source>
</evidence>
<dbReference type="Pfam" id="PF00501">
    <property type="entry name" value="AMP-binding"/>
    <property type="match status" value="6"/>
</dbReference>
<feature type="domain" description="Carrier" evidence="5">
    <location>
        <begin position="6894"/>
        <end position="6971"/>
    </location>
</feature>
<gene>
    <name evidence="6" type="ORF">UHOR_06727</name>
</gene>
<keyword evidence="7" id="KW-1185">Reference proteome</keyword>
<dbReference type="PANTHER" id="PTHR45527:SF10">
    <property type="entry name" value="PYOCHELIN SYNTHASE PCHF"/>
    <property type="match status" value="1"/>
</dbReference>
<dbReference type="InterPro" id="IPR057737">
    <property type="entry name" value="Condensation_MtbB-like"/>
</dbReference>
<dbReference type="InterPro" id="IPR009081">
    <property type="entry name" value="PP-bd_ACP"/>
</dbReference>
<evidence type="ECO:0000313" key="7">
    <source>
        <dbReference type="Proteomes" id="UP000006174"/>
    </source>
</evidence>
<dbReference type="Proteomes" id="UP000006174">
    <property type="component" value="Unassembled WGS sequence"/>
</dbReference>
<dbReference type="PROSITE" id="PS00012">
    <property type="entry name" value="PHOSPHOPANTETHEINE"/>
    <property type="match status" value="1"/>
</dbReference>
<evidence type="ECO:0000256" key="4">
    <source>
        <dbReference type="SAM" id="MobiDB-lite"/>
    </source>
</evidence>
<dbReference type="NCBIfam" id="TIGR01733">
    <property type="entry name" value="AA-adenyl-dom"/>
    <property type="match status" value="4"/>
</dbReference>
<dbReference type="SMART" id="SM00823">
    <property type="entry name" value="PKS_PP"/>
    <property type="match status" value="6"/>
</dbReference>
<dbReference type="InterPro" id="IPR000873">
    <property type="entry name" value="AMP-dep_synth/lig_dom"/>
</dbReference>
<dbReference type="SUPFAM" id="SSF47336">
    <property type="entry name" value="ACP-like"/>
    <property type="match status" value="6"/>
</dbReference>
<keyword evidence="3" id="KW-0436">Ligase</keyword>
<accession>I2FN62</accession>
<dbReference type="GO" id="GO:0005737">
    <property type="term" value="C:cytoplasm"/>
    <property type="evidence" value="ECO:0007669"/>
    <property type="project" value="TreeGrafter"/>
</dbReference>
<dbReference type="InterPro" id="IPR020845">
    <property type="entry name" value="AMP-binding_CS"/>
</dbReference>
<keyword evidence="1" id="KW-0596">Phosphopantetheine</keyword>
<protein>
    <submittedName>
        <fullName evidence="6">Related to siderophore peptide synthetase involved in ferrichromeA biosynthesis</fullName>
    </submittedName>
</protein>
<dbReference type="Pfam" id="PF00668">
    <property type="entry name" value="Condensation"/>
    <property type="match status" value="5"/>
</dbReference>
<name>I2FN62_USTHO</name>
<dbReference type="eggNOG" id="KOG1176">
    <property type="taxonomic scope" value="Eukaryota"/>
</dbReference>
<evidence type="ECO:0000313" key="6">
    <source>
        <dbReference type="EMBL" id="CCF48355.1"/>
    </source>
</evidence>
<dbReference type="InterPro" id="IPR000415">
    <property type="entry name" value="Nitroreductase-like"/>
</dbReference>
<dbReference type="HOGENOM" id="CLU_222873_0_0_1"/>
<dbReference type="InterPro" id="IPR036736">
    <property type="entry name" value="ACP-like_sf"/>
</dbReference>
<organism evidence="6 7">
    <name type="scientific">Ustilago hordei</name>
    <name type="common">Barley covered smut fungus</name>
    <dbReference type="NCBI Taxonomy" id="120017"/>
    <lineage>
        <taxon>Eukaryota</taxon>
        <taxon>Fungi</taxon>
        <taxon>Dikarya</taxon>
        <taxon>Basidiomycota</taxon>
        <taxon>Ustilaginomycotina</taxon>
        <taxon>Ustilaginomycetes</taxon>
        <taxon>Ustilaginales</taxon>
        <taxon>Ustilaginaceae</taxon>
        <taxon>Ustilago</taxon>
    </lineage>
</organism>
<dbReference type="OMA" id="YGPTETF"/>
<dbReference type="InterPro" id="IPR010071">
    <property type="entry name" value="AA_adenyl_dom"/>
</dbReference>
<feature type="region of interest" description="Disordered" evidence="4">
    <location>
        <begin position="1545"/>
        <end position="1568"/>
    </location>
</feature>
<evidence type="ECO:0000259" key="5">
    <source>
        <dbReference type="PROSITE" id="PS50075"/>
    </source>
</evidence>
<dbReference type="InterPro" id="IPR020806">
    <property type="entry name" value="PKS_PP-bd"/>
</dbReference>
<evidence type="ECO:0000256" key="2">
    <source>
        <dbReference type="ARBA" id="ARBA00022553"/>
    </source>
</evidence>
<dbReference type="InterPro" id="IPR042099">
    <property type="entry name" value="ANL_N_sf"/>
</dbReference>
<feature type="compositionally biased region" description="Polar residues" evidence="4">
    <location>
        <begin position="1551"/>
        <end position="1564"/>
    </location>
</feature>
<dbReference type="PROSITE" id="PS50075">
    <property type="entry name" value="CARRIER"/>
    <property type="match status" value="6"/>
</dbReference>
<dbReference type="GO" id="GO:0044550">
    <property type="term" value="P:secondary metabolite biosynthetic process"/>
    <property type="evidence" value="ECO:0007669"/>
    <property type="project" value="TreeGrafter"/>
</dbReference>